<feature type="non-terminal residue" evidence="5">
    <location>
        <position position="280"/>
    </location>
</feature>
<dbReference type="GO" id="GO:0052689">
    <property type="term" value="F:carboxylic ester hydrolase activity"/>
    <property type="evidence" value="ECO:0007669"/>
    <property type="project" value="UniProtKB-KW"/>
</dbReference>
<proteinExistence type="predicted"/>
<comment type="caution">
    <text evidence="5">The sequence shown here is derived from an EMBL/GenBank/DDBJ whole genome shotgun (WGS) entry which is preliminary data.</text>
</comment>
<dbReference type="Gene3D" id="3.40.50.1820">
    <property type="entry name" value="alpha/beta hydrolase"/>
    <property type="match status" value="1"/>
</dbReference>
<evidence type="ECO:0000313" key="5">
    <source>
        <dbReference type="EMBL" id="GAG79049.1"/>
    </source>
</evidence>
<evidence type="ECO:0000256" key="2">
    <source>
        <dbReference type="ARBA" id="ARBA00022729"/>
    </source>
</evidence>
<sequence>MPGKPENMSFEITSIDKNALKGKATRKEVSVIMENNSKKIQMDLLIYIPNFQPKPVANFIALNFYGNHSIHQDSNITLSKQWMRKKEVYGIRKSRATENSRGVLSYRWPIELIIDRGYALSTIYCGDFDPDFDDGFQNGVHPLFYKKGQTKPADDEWGTIGGWTWGLRRAMDYFENDNNIDNKRVILMGHSRLGKAALWAGAIDKRFAIIISNNSGCGGAALFRRKFGERISHINNRFPHWFCENFKQYNDKEDELPIDQHMLISLIAPRPVYIASAEKI</sequence>
<reference evidence="5" key="1">
    <citation type="journal article" date="2014" name="Front. Microbiol.">
        <title>High frequency of phylogenetically diverse reductive dehalogenase-homologous genes in deep subseafloor sedimentary metagenomes.</title>
        <authorList>
            <person name="Kawai M."/>
            <person name="Futagami T."/>
            <person name="Toyoda A."/>
            <person name="Takaki Y."/>
            <person name="Nishi S."/>
            <person name="Hori S."/>
            <person name="Arai W."/>
            <person name="Tsubouchi T."/>
            <person name="Morono Y."/>
            <person name="Uchiyama I."/>
            <person name="Ito T."/>
            <person name="Fujiyama A."/>
            <person name="Inagaki F."/>
            <person name="Takami H."/>
        </authorList>
    </citation>
    <scope>NUCLEOTIDE SEQUENCE</scope>
    <source>
        <strain evidence="5">Expedition CK06-06</strain>
    </source>
</reference>
<gene>
    <name evidence="5" type="ORF">S01H4_33366</name>
</gene>
<dbReference type="AlphaFoldDB" id="X1AB73"/>
<keyword evidence="2" id="KW-0732">Signal</keyword>
<dbReference type="Pfam" id="PF22244">
    <property type="entry name" value="GCE_fung"/>
    <property type="match status" value="1"/>
</dbReference>
<dbReference type="InterPro" id="IPR029058">
    <property type="entry name" value="AB_hydrolase_fold"/>
</dbReference>
<organism evidence="5">
    <name type="scientific">marine sediment metagenome</name>
    <dbReference type="NCBI Taxonomy" id="412755"/>
    <lineage>
        <taxon>unclassified sequences</taxon>
        <taxon>metagenomes</taxon>
        <taxon>ecological metagenomes</taxon>
    </lineage>
</organism>
<dbReference type="EMBL" id="BART01017548">
    <property type="protein sequence ID" value="GAG79049.1"/>
    <property type="molecule type" value="Genomic_DNA"/>
</dbReference>
<evidence type="ECO:0000259" key="4">
    <source>
        <dbReference type="Pfam" id="PF22244"/>
    </source>
</evidence>
<accession>X1AB73</accession>
<evidence type="ECO:0000256" key="1">
    <source>
        <dbReference type="ARBA" id="ARBA00022487"/>
    </source>
</evidence>
<protein>
    <recommendedName>
        <fullName evidence="4">4-O-methyl-glucuronoyl methylesterase-like domain-containing protein</fullName>
    </recommendedName>
</protein>
<dbReference type="InterPro" id="IPR054579">
    <property type="entry name" value="GCE-like_dom"/>
</dbReference>
<evidence type="ECO:0000256" key="3">
    <source>
        <dbReference type="ARBA" id="ARBA00022801"/>
    </source>
</evidence>
<name>X1AB73_9ZZZZ</name>
<keyword evidence="1" id="KW-0719">Serine esterase</keyword>
<feature type="domain" description="4-O-methyl-glucuronoyl methylesterase-like" evidence="4">
    <location>
        <begin position="154"/>
        <end position="276"/>
    </location>
</feature>
<dbReference type="SUPFAM" id="SSF53474">
    <property type="entry name" value="alpha/beta-Hydrolases"/>
    <property type="match status" value="1"/>
</dbReference>
<keyword evidence="3" id="KW-0378">Hydrolase</keyword>